<name>A0A1Y1RYH6_9SPIO</name>
<dbReference type="Proteomes" id="UP000192343">
    <property type="component" value="Unassembled WGS sequence"/>
</dbReference>
<protein>
    <submittedName>
        <fullName evidence="1">Uncharacterized protein</fullName>
    </submittedName>
</protein>
<dbReference type="EMBL" id="MWQY01000008">
    <property type="protein sequence ID" value="ORC35631.1"/>
    <property type="molecule type" value="Genomic_DNA"/>
</dbReference>
<dbReference type="OrthoDB" id="358745at2"/>
<keyword evidence="2" id="KW-1185">Reference proteome</keyword>
<accession>A0A1Y1RYH6</accession>
<comment type="caution">
    <text evidence="1">The sequence shown here is derived from an EMBL/GenBank/DDBJ whole genome shotgun (WGS) entry which is preliminary data.</text>
</comment>
<dbReference type="STRING" id="1963862.B4O97_08275"/>
<organism evidence="1 2">
    <name type="scientific">Marispirochaeta aestuarii</name>
    <dbReference type="NCBI Taxonomy" id="1963862"/>
    <lineage>
        <taxon>Bacteria</taxon>
        <taxon>Pseudomonadati</taxon>
        <taxon>Spirochaetota</taxon>
        <taxon>Spirochaetia</taxon>
        <taxon>Spirochaetales</taxon>
        <taxon>Spirochaetaceae</taxon>
        <taxon>Marispirochaeta</taxon>
    </lineage>
</organism>
<reference evidence="1 2" key="1">
    <citation type="submission" date="2017-03" db="EMBL/GenBank/DDBJ databases">
        <title>Draft Genome sequence of Marispirochaeta sp. strain JC444.</title>
        <authorList>
            <person name="Shivani Y."/>
            <person name="Subhash Y."/>
            <person name="Sasikala C."/>
            <person name="Ramana C."/>
        </authorList>
    </citation>
    <scope>NUCLEOTIDE SEQUENCE [LARGE SCALE GENOMIC DNA]</scope>
    <source>
        <strain evidence="1 2">JC444</strain>
    </source>
</reference>
<evidence type="ECO:0000313" key="2">
    <source>
        <dbReference type="Proteomes" id="UP000192343"/>
    </source>
</evidence>
<gene>
    <name evidence="1" type="ORF">B4O97_08275</name>
</gene>
<sequence length="197" mass="23477">MARDKVDRIVNGLAEHFASAWRLLSDTTIYLSSLPSGKVFQRYENTLRKWRHSLENGRRNPEVVNEVRSQIIAFRKTLRKMGYDIRLGAYEIKFEGFRHDDAIAEGFRRMVLFIAKDSLYYLTGSENHIELDRILESRLKNARISESMRRHYLWYRWRQNTLVLSGADSEMKESFEKLQQLVNENTLFFIRQLKKLP</sequence>
<proteinExistence type="predicted"/>
<dbReference type="RefSeq" id="WP_083049922.1">
    <property type="nucleotide sequence ID" value="NZ_CAXXQO010000003.1"/>
</dbReference>
<dbReference type="AlphaFoldDB" id="A0A1Y1RYH6"/>
<evidence type="ECO:0000313" key="1">
    <source>
        <dbReference type="EMBL" id="ORC35631.1"/>
    </source>
</evidence>